<dbReference type="EMBL" id="KZ772732">
    <property type="protein sequence ID" value="PTQ36994.1"/>
    <property type="molecule type" value="Genomic_DNA"/>
</dbReference>
<keyword evidence="2" id="KW-1185">Reference proteome</keyword>
<dbReference type="Gramene" id="Mp6g08450.1">
    <property type="protein sequence ID" value="Mp6g08450.1.cds1"/>
    <property type="gene ID" value="Mp6g08450"/>
</dbReference>
<protein>
    <submittedName>
        <fullName evidence="1">Uncharacterized protein</fullName>
    </submittedName>
</protein>
<gene>
    <name evidence="1" type="ORF">MARPO_0060s0076</name>
</gene>
<organism evidence="1 2">
    <name type="scientific">Marchantia polymorpha</name>
    <name type="common">Common liverwort</name>
    <name type="synonym">Marchantia aquatica</name>
    <dbReference type="NCBI Taxonomy" id="3197"/>
    <lineage>
        <taxon>Eukaryota</taxon>
        <taxon>Viridiplantae</taxon>
        <taxon>Streptophyta</taxon>
        <taxon>Embryophyta</taxon>
        <taxon>Marchantiophyta</taxon>
        <taxon>Marchantiopsida</taxon>
        <taxon>Marchantiidae</taxon>
        <taxon>Marchantiales</taxon>
        <taxon>Marchantiaceae</taxon>
        <taxon>Marchantia</taxon>
    </lineage>
</organism>
<sequence length="72" mass="8519">MQTRFRRSEALTLDRWPQIAKIQLKDLHQDPVISALVVLNNNFFKIRISFGHDRGRNRYYGEGLSVKGRPHR</sequence>
<dbReference type="Proteomes" id="UP000244005">
    <property type="component" value="Unassembled WGS sequence"/>
</dbReference>
<name>A0A2R6WT58_MARPO</name>
<accession>A0A2R6WT58</accession>
<evidence type="ECO:0000313" key="2">
    <source>
        <dbReference type="Proteomes" id="UP000244005"/>
    </source>
</evidence>
<dbReference type="AlphaFoldDB" id="A0A2R6WT58"/>
<reference evidence="2" key="1">
    <citation type="journal article" date="2017" name="Cell">
        <title>Insights into land plant evolution garnered from the Marchantia polymorpha genome.</title>
        <authorList>
            <person name="Bowman J.L."/>
            <person name="Kohchi T."/>
            <person name="Yamato K.T."/>
            <person name="Jenkins J."/>
            <person name="Shu S."/>
            <person name="Ishizaki K."/>
            <person name="Yamaoka S."/>
            <person name="Nishihama R."/>
            <person name="Nakamura Y."/>
            <person name="Berger F."/>
            <person name="Adam C."/>
            <person name="Aki S.S."/>
            <person name="Althoff F."/>
            <person name="Araki T."/>
            <person name="Arteaga-Vazquez M.A."/>
            <person name="Balasubrmanian S."/>
            <person name="Barry K."/>
            <person name="Bauer D."/>
            <person name="Boehm C.R."/>
            <person name="Briginshaw L."/>
            <person name="Caballero-Perez J."/>
            <person name="Catarino B."/>
            <person name="Chen F."/>
            <person name="Chiyoda S."/>
            <person name="Chovatia M."/>
            <person name="Davies K.M."/>
            <person name="Delmans M."/>
            <person name="Demura T."/>
            <person name="Dierschke T."/>
            <person name="Dolan L."/>
            <person name="Dorantes-Acosta A.E."/>
            <person name="Eklund D.M."/>
            <person name="Florent S.N."/>
            <person name="Flores-Sandoval E."/>
            <person name="Fujiyama A."/>
            <person name="Fukuzawa H."/>
            <person name="Galik B."/>
            <person name="Grimanelli D."/>
            <person name="Grimwood J."/>
            <person name="Grossniklaus U."/>
            <person name="Hamada T."/>
            <person name="Haseloff J."/>
            <person name="Hetherington A.J."/>
            <person name="Higo A."/>
            <person name="Hirakawa Y."/>
            <person name="Hundley H.N."/>
            <person name="Ikeda Y."/>
            <person name="Inoue K."/>
            <person name="Inoue S.I."/>
            <person name="Ishida S."/>
            <person name="Jia Q."/>
            <person name="Kakita M."/>
            <person name="Kanazawa T."/>
            <person name="Kawai Y."/>
            <person name="Kawashima T."/>
            <person name="Kennedy M."/>
            <person name="Kinose K."/>
            <person name="Kinoshita T."/>
            <person name="Kohara Y."/>
            <person name="Koide E."/>
            <person name="Komatsu K."/>
            <person name="Kopischke S."/>
            <person name="Kubo M."/>
            <person name="Kyozuka J."/>
            <person name="Lagercrantz U."/>
            <person name="Lin S.S."/>
            <person name="Lindquist E."/>
            <person name="Lipzen A.M."/>
            <person name="Lu C.W."/>
            <person name="De Luna E."/>
            <person name="Martienssen R.A."/>
            <person name="Minamino N."/>
            <person name="Mizutani M."/>
            <person name="Mizutani M."/>
            <person name="Mochizuki N."/>
            <person name="Monte I."/>
            <person name="Mosher R."/>
            <person name="Nagasaki H."/>
            <person name="Nakagami H."/>
            <person name="Naramoto S."/>
            <person name="Nishitani K."/>
            <person name="Ohtani M."/>
            <person name="Okamoto T."/>
            <person name="Okumura M."/>
            <person name="Phillips J."/>
            <person name="Pollak B."/>
            <person name="Reinders A."/>
            <person name="Rovekamp M."/>
            <person name="Sano R."/>
            <person name="Sawa S."/>
            <person name="Schmid M.W."/>
            <person name="Shirakawa M."/>
            <person name="Solano R."/>
            <person name="Spunde A."/>
            <person name="Suetsugu N."/>
            <person name="Sugano S."/>
            <person name="Sugiyama A."/>
            <person name="Sun R."/>
            <person name="Suzuki Y."/>
            <person name="Takenaka M."/>
            <person name="Takezawa D."/>
            <person name="Tomogane H."/>
            <person name="Tsuzuki M."/>
            <person name="Ueda T."/>
            <person name="Umeda M."/>
            <person name="Ward J.M."/>
            <person name="Watanabe Y."/>
            <person name="Yazaki K."/>
            <person name="Yokoyama R."/>
            <person name="Yoshitake Y."/>
            <person name="Yotsui I."/>
            <person name="Zachgo S."/>
            <person name="Schmutz J."/>
        </authorList>
    </citation>
    <scope>NUCLEOTIDE SEQUENCE [LARGE SCALE GENOMIC DNA]</scope>
    <source>
        <strain evidence="2">Tak-1</strain>
    </source>
</reference>
<evidence type="ECO:0000313" key="1">
    <source>
        <dbReference type="EMBL" id="PTQ36994.1"/>
    </source>
</evidence>
<proteinExistence type="predicted"/>